<keyword evidence="4" id="KW-0560">Oxidoreductase</keyword>
<evidence type="ECO:0000256" key="4">
    <source>
        <dbReference type="ARBA" id="ARBA00023002"/>
    </source>
</evidence>
<keyword evidence="3" id="KW-0274">FAD</keyword>
<comment type="caution">
    <text evidence="7">The sequence shown here is derived from an EMBL/GenBank/DDBJ whole genome shotgun (WGS) entry which is preliminary data.</text>
</comment>
<protein>
    <recommendedName>
        <fullName evidence="6">FAD-binding domain-containing protein</fullName>
    </recommendedName>
</protein>
<dbReference type="PRINTS" id="PR00420">
    <property type="entry name" value="RNGMNOXGNASE"/>
</dbReference>
<dbReference type="Gene3D" id="3.50.50.60">
    <property type="entry name" value="FAD/NAD(P)-binding domain"/>
    <property type="match status" value="1"/>
</dbReference>
<dbReference type="GO" id="GO:0004497">
    <property type="term" value="F:monooxygenase activity"/>
    <property type="evidence" value="ECO:0007669"/>
    <property type="project" value="UniProtKB-KW"/>
</dbReference>
<evidence type="ECO:0000259" key="6">
    <source>
        <dbReference type="Pfam" id="PF01494"/>
    </source>
</evidence>
<evidence type="ECO:0000256" key="2">
    <source>
        <dbReference type="ARBA" id="ARBA00022630"/>
    </source>
</evidence>
<evidence type="ECO:0000256" key="5">
    <source>
        <dbReference type="ARBA" id="ARBA00023033"/>
    </source>
</evidence>
<dbReference type="Pfam" id="PF01494">
    <property type="entry name" value="FAD_binding_3"/>
    <property type="match status" value="1"/>
</dbReference>
<dbReference type="EMBL" id="JASBNA010000022">
    <property type="protein sequence ID" value="KAK7684991.1"/>
    <property type="molecule type" value="Genomic_DNA"/>
</dbReference>
<keyword evidence="8" id="KW-1185">Reference proteome</keyword>
<dbReference type="Proteomes" id="UP001385951">
    <property type="component" value="Unassembled WGS sequence"/>
</dbReference>
<organism evidence="7 8">
    <name type="scientific">Cerrena zonata</name>
    <dbReference type="NCBI Taxonomy" id="2478898"/>
    <lineage>
        <taxon>Eukaryota</taxon>
        <taxon>Fungi</taxon>
        <taxon>Dikarya</taxon>
        <taxon>Basidiomycota</taxon>
        <taxon>Agaricomycotina</taxon>
        <taxon>Agaricomycetes</taxon>
        <taxon>Polyporales</taxon>
        <taxon>Cerrenaceae</taxon>
        <taxon>Cerrena</taxon>
    </lineage>
</organism>
<evidence type="ECO:0000313" key="8">
    <source>
        <dbReference type="Proteomes" id="UP001385951"/>
    </source>
</evidence>
<evidence type="ECO:0000256" key="1">
    <source>
        <dbReference type="ARBA" id="ARBA00007992"/>
    </source>
</evidence>
<evidence type="ECO:0000313" key="7">
    <source>
        <dbReference type="EMBL" id="KAK7684991.1"/>
    </source>
</evidence>
<sequence length="402" mass="44130">MSSHTKVIIAGCGIAGPVLAVYLKNLGYAPIVYERLDGLTTSGVSLCLQPNGLHVLSKLTGLVESLEGGPVARLLYHSALPEDEGLLSETDLPTKLKKTYGFGMLGVERATFHRQLVEYAEKQGVQIVWGHQVVGVEQDDDSVTVKFHNGKTDTGSFLAGCDGLHSNTRISLFGKEEATFTGLVQVGGLSPTPTTGNFDHHALINVYGNGKHFITYPVNETQNSWAATLQEPEAKESWKHIEHDAQEKFKNNSDFSSWGAGVGELVHHAERVTKYGLYDRPELQQWHMGRVVLLGDAAHPTSPHIGQGANQAFEDIALLTSLLQKHNPDAKSPPTDILTTIFTEYERTRIPRTAALVEEARKQGELRVVSGVAACKERNDSYREIHRQEETIMKRYAGLALS</sequence>
<comment type="similarity">
    <text evidence="1">Belongs to the paxM FAD-dependent monooxygenase family.</text>
</comment>
<dbReference type="AlphaFoldDB" id="A0AAW0G5G6"/>
<reference evidence="7 8" key="1">
    <citation type="submission" date="2022-09" db="EMBL/GenBank/DDBJ databases">
        <authorList>
            <person name="Palmer J.M."/>
        </authorList>
    </citation>
    <scope>NUCLEOTIDE SEQUENCE [LARGE SCALE GENOMIC DNA]</scope>
    <source>
        <strain evidence="7 8">DSM 7382</strain>
    </source>
</reference>
<keyword evidence="5" id="KW-0503">Monooxygenase</keyword>
<dbReference type="PANTHER" id="PTHR13789:SF309">
    <property type="entry name" value="PUTATIVE (AFU_ORTHOLOGUE AFUA_6G14510)-RELATED"/>
    <property type="match status" value="1"/>
</dbReference>
<name>A0AAW0G5G6_9APHY</name>
<dbReference type="SUPFAM" id="SSF51905">
    <property type="entry name" value="FAD/NAD(P)-binding domain"/>
    <property type="match status" value="1"/>
</dbReference>
<dbReference type="PANTHER" id="PTHR13789">
    <property type="entry name" value="MONOOXYGENASE"/>
    <property type="match status" value="1"/>
</dbReference>
<evidence type="ECO:0000256" key="3">
    <source>
        <dbReference type="ARBA" id="ARBA00022827"/>
    </source>
</evidence>
<dbReference type="GO" id="GO:0071949">
    <property type="term" value="F:FAD binding"/>
    <property type="evidence" value="ECO:0007669"/>
    <property type="project" value="InterPro"/>
</dbReference>
<dbReference type="InterPro" id="IPR050493">
    <property type="entry name" value="FAD-dep_Monooxygenase_BioMet"/>
</dbReference>
<dbReference type="InterPro" id="IPR002938">
    <property type="entry name" value="FAD-bd"/>
</dbReference>
<feature type="domain" description="FAD-binding" evidence="6">
    <location>
        <begin position="5"/>
        <end position="330"/>
    </location>
</feature>
<accession>A0AAW0G5G6</accession>
<gene>
    <name evidence="7" type="ORF">QCA50_011826</name>
</gene>
<dbReference type="InterPro" id="IPR036188">
    <property type="entry name" value="FAD/NAD-bd_sf"/>
</dbReference>
<proteinExistence type="inferred from homology"/>
<keyword evidence="2" id="KW-0285">Flavoprotein</keyword>